<evidence type="ECO:0000313" key="2">
    <source>
        <dbReference type="Proteomes" id="UP000271554"/>
    </source>
</evidence>
<dbReference type="Proteomes" id="UP000271554">
    <property type="component" value="Chromosome"/>
</dbReference>
<dbReference type="RefSeq" id="WP_162952486.1">
    <property type="nucleotide sequence ID" value="NZ_CP032698.1"/>
</dbReference>
<protein>
    <submittedName>
        <fullName evidence="1">Uncharacterized protein</fullName>
    </submittedName>
</protein>
<reference evidence="1 2" key="1">
    <citation type="submission" date="2018-10" db="EMBL/GenBank/DDBJ databases">
        <title>Relationship between Morphology and Antimicrobial Activity in Streptomyces.</title>
        <authorList>
            <person name="Kang H.J."/>
            <person name="Kim S.B."/>
        </authorList>
    </citation>
    <scope>NUCLEOTIDE SEQUENCE [LARGE SCALE GENOMIC DNA]</scope>
    <source>
        <strain evidence="1 2">BH38</strain>
    </source>
</reference>
<keyword evidence="2" id="KW-1185">Reference proteome</keyword>
<accession>A0A387HGD9</accession>
<dbReference type="KEGG" id="shun:DWB77_01916"/>
<dbReference type="AlphaFoldDB" id="A0A387HGD9"/>
<gene>
    <name evidence="1" type="ORF">DWB77_01916</name>
</gene>
<proteinExistence type="predicted"/>
<organism evidence="1 2">
    <name type="scientific">Streptomyces hundungensis</name>
    <dbReference type="NCBI Taxonomy" id="1077946"/>
    <lineage>
        <taxon>Bacteria</taxon>
        <taxon>Bacillati</taxon>
        <taxon>Actinomycetota</taxon>
        <taxon>Actinomycetes</taxon>
        <taxon>Kitasatosporales</taxon>
        <taxon>Streptomycetaceae</taxon>
        <taxon>Streptomyces</taxon>
    </lineage>
</organism>
<evidence type="ECO:0000313" key="1">
    <source>
        <dbReference type="EMBL" id="AYG79798.1"/>
    </source>
</evidence>
<name>A0A387HGD9_9ACTN</name>
<dbReference type="EMBL" id="CP032698">
    <property type="protein sequence ID" value="AYG79798.1"/>
    <property type="molecule type" value="Genomic_DNA"/>
</dbReference>
<sequence length="303" mass="34334">MPKAVIDVNVRYLDQDLREEYLRNLSLSDYLYQEPPTGLPRLIERDYVKPEFFDWAFSKIEEAGFDPKEVDLRYASIDVRLDPIRESGPPLSFPFMINSAFTYNGLNIHGPFVAGHQAGISMVQSLSEVKYARFNLPPHLDGVFTSDHQTSVIAHSVNGIRTAPGVDGLIAALPDRGRDPEMFRKSNIARVLTGGHITDAAYDREPGTIWPGNPLRGVPFKITPEVYGGNAPLYANDFTYYSFFRPELHDELLRDARFLRLIDVIRRMGPSFKANRPNASEGLLFNPQRNMQFITELITRSAK</sequence>